<dbReference type="InterPro" id="IPR036397">
    <property type="entry name" value="RNaseH_sf"/>
</dbReference>
<reference evidence="14" key="1">
    <citation type="submission" date="2024-05" db="EMBL/GenBank/DDBJ databases">
        <title>Isolation and characterization of Sporomusa carbonis sp. nov., a carboxydotrophic hydrogenogen in the genus of Sporomusa isolated from a charcoal burning pile.</title>
        <authorList>
            <person name="Boeer T."/>
            <person name="Rosenbaum F."/>
            <person name="Eysell L."/>
            <person name="Mueller V."/>
            <person name="Daniel R."/>
            <person name="Poehlein A."/>
        </authorList>
    </citation>
    <scope>NUCLEOTIDE SEQUENCE [LARGE SCALE GENOMIC DNA]</scope>
    <source>
        <strain evidence="14">DSM 10669</strain>
    </source>
</reference>
<keyword evidence="3 12" id="KW-0540">Nuclease</keyword>
<keyword evidence="7 12" id="KW-0378">Hydrolase</keyword>
<evidence type="ECO:0000256" key="5">
    <source>
        <dbReference type="ARBA" id="ARBA00022759"/>
    </source>
</evidence>
<dbReference type="NCBIfam" id="NF000711">
    <property type="entry name" value="PRK00039.2-1"/>
    <property type="match status" value="1"/>
</dbReference>
<sequence length="168" mass="18364">MIALGIDPGTAICGYGLVEAQGSRLKPIIYGVIETTPDMEAAMRLRKVHQEIDGLIKQYQPDIMGVEMLFMNKNVRTVMAVGQARGVILLAAAQNDLSINEFTPLQVKQAVTGYGKATKEQVIYMTQRLLSLPKKPHPDDAADALAIAIATIHCGSINRMRITNDRLC</sequence>
<evidence type="ECO:0000256" key="8">
    <source>
        <dbReference type="ARBA" id="ARBA00022842"/>
    </source>
</evidence>
<evidence type="ECO:0000256" key="2">
    <source>
        <dbReference type="ARBA" id="ARBA00022490"/>
    </source>
</evidence>
<dbReference type="EC" id="3.1.21.10" evidence="12 13"/>
<dbReference type="InterPro" id="IPR020563">
    <property type="entry name" value="X-over_junc_endoDNase_Mg_BS"/>
</dbReference>
<name>A0ABZ3ILV7_9FIRM</name>
<dbReference type="RefSeq" id="WP_094603361.1">
    <property type="nucleotide sequence ID" value="NZ_CP155573.1"/>
</dbReference>
<comment type="catalytic activity">
    <reaction evidence="12">
        <text>Endonucleolytic cleavage at a junction such as a reciprocal single-stranded crossover between two homologous DNA duplexes (Holliday junction).</text>
        <dbReference type="EC" id="3.1.21.10"/>
    </reaction>
</comment>
<comment type="subunit">
    <text evidence="12">Homodimer which binds Holliday junction (HJ) DNA. The HJ becomes 2-fold symmetrical on binding to RuvC with unstacked arms; it has a different conformation from HJ DNA in complex with RuvA. In the full resolvosome a probable DNA-RuvA(4)-RuvB(12)-RuvC(2) complex forms which resolves the HJ.</text>
</comment>
<evidence type="ECO:0000256" key="6">
    <source>
        <dbReference type="ARBA" id="ARBA00022763"/>
    </source>
</evidence>
<keyword evidence="6 12" id="KW-0227">DNA damage</keyword>
<comment type="subcellular location">
    <subcellularLocation>
        <location evidence="12">Cytoplasm</location>
    </subcellularLocation>
</comment>
<dbReference type="HAMAP" id="MF_00034">
    <property type="entry name" value="RuvC"/>
    <property type="match status" value="1"/>
</dbReference>
<comment type="function">
    <text evidence="12">The RuvA-RuvB-RuvC complex processes Holliday junction (HJ) DNA during genetic recombination and DNA repair. Endonuclease that resolves HJ intermediates. Cleaves cruciform DNA by making single-stranded nicks across the HJ at symmetrical positions within the homologous arms, yielding a 5'-phosphate and a 3'-hydroxyl group; requires a central core of homology in the junction. The consensus cleavage sequence is 5'-(A/T)TT(C/G)-3'. Cleavage occurs on the 3'-side of the TT dinucleotide at the point of strand exchange. HJ branch migration catalyzed by RuvA-RuvB allows RuvC to scan DNA until it finds its consensus sequence, where it cleaves and resolves the cruciform DNA.</text>
</comment>
<evidence type="ECO:0000256" key="10">
    <source>
        <dbReference type="ARBA" id="ARBA00023172"/>
    </source>
</evidence>
<keyword evidence="10 12" id="KW-0233">DNA recombination</keyword>
<evidence type="ECO:0000256" key="7">
    <source>
        <dbReference type="ARBA" id="ARBA00022801"/>
    </source>
</evidence>
<evidence type="ECO:0000313" key="14">
    <source>
        <dbReference type="EMBL" id="XFO66585.1"/>
    </source>
</evidence>
<feature type="binding site" evidence="12">
    <location>
        <position position="140"/>
    </location>
    <ligand>
        <name>Mg(2+)</name>
        <dbReference type="ChEBI" id="CHEBI:18420"/>
        <label>1</label>
    </ligand>
</feature>
<evidence type="ECO:0000256" key="3">
    <source>
        <dbReference type="ARBA" id="ARBA00022722"/>
    </source>
</evidence>
<keyword evidence="9 12" id="KW-0238">DNA-binding</keyword>
<keyword evidence="15" id="KW-1185">Reference proteome</keyword>
<keyword evidence="2 12" id="KW-0963">Cytoplasm</keyword>
<comment type="similarity">
    <text evidence="1 12">Belongs to the RuvC family.</text>
</comment>
<gene>
    <name evidence="12 14" type="primary">ruvC</name>
    <name evidence="14" type="ORF">SPSIL_027440</name>
</gene>
<keyword evidence="11 12" id="KW-0234">DNA repair</keyword>
<evidence type="ECO:0000256" key="11">
    <source>
        <dbReference type="ARBA" id="ARBA00023204"/>
    </source>
</evidence>
<evidence type="ECO:0000256" key="13">
    <source>
        <dbReference type="NCBIfam" id="TIGR00228"/>
    </source>
</evidence>
<dbReference type="PANTHER" id="PTHR30194">
    <property type="entry name" value="CROSSOVER JUNCTION ENDODEOXYRIBONUCLEASE RUVC"/>
    <property type="match status" value="1"/>
</dbReference>
<dbReference type="PRINTS" id="PR00696">
    <property type="entry name" value="RSOLVASERUVC"/>
</dbReference>
<protein>
    <recommendedName>
        <fullName evidence="12 13">Crossover junction endodeoxyribonuclease RuvC</fullName>
        <ecNumber evidence="12 13">3.1.21.10</ecNumber>
    </recommendedName>
    <alternativeName>
        <fullName evidence="12">Holliday junction nuclease RuvC</fullName>
    </alternativeName>
    <alternativeName>
        <fullName evidence="12">Holliday junction resolvase RuvC</fullName>
    </alternativeName>
</protein>
<dbReference type="InterPro" id="IPR012337">
    <property type="entry name" value="RNaseH-like_sf"/>
</dbReference>
<accession>A0ABZ3ILV7</accession>
<feature type="binding site" evidence="12">
    <location>
        <position position="7"/>
    </location>
    <ligand>
        <name>Mg(2+)</name>
        <dbReference type="ChEBI" id="CHEBI:18420"/>
        <label>1</label>
    </ligand>
</feature>
<proteinExistence type="inferred from homology"/>
<dbReference type="EMBL" id="CP155573">
    <property type="protein sequence ID" value="XFO66585.1"/>
    <property type="molecule type" value="Genomic_DNA"/>
</dbReference>
<dbReference type="CDD" id="cd16962">
    <property type="entry name" value="RuvC"/>
    <property type="match status" value="1"/>
</dbReference>
<dbReference type="SUPFAM" id="SSF53098">
    <property type="entry name" value="Ribonuclease H-like"/>
    <property type="match status" value="1"/>
</dbReference>
<evidence type="ECO:0000256" key="1">
    <source>
        <dbReference type="ARBA" id="ARBA00009518"/>
    </source>
</evidence>
<dbReference type="Gene3D" id="3.30.420.10">
    <property type="entry name" value="Ribonuclease H-like superfamily/Ribonuclease H"/>
    <property type="match status" value="1"/>
</dbReference>
<evidence type="ECO:0000313" key="15">
    <source>
        <dbReference type="Proteomes" id="UP000216752"/>
    </source>
</evidence>
<feature type="active site" evidence="12">
    <location>
        <position position="140"/>
    </location>
</feature>
<dbReference type="PANTHER" id="PTHR30194:SF3">
    <property type="entry name" value="CROSSOVER JUNCTION ENDODEOXYRIBONUCLEASE RUVC"/>
    <property type="match status" value="1"/>
</dbReference>
<dbReference type="PROSITE" id="PS01321">
    <property type="entry name" value="RUVC"/>
    <property type="match status" value="1"/>
</dbReference>
<evidence type="ECO:0000256" key="9">
    <source>
        <dbReference type="ARBA" id="ARBA00023125"/>
    </source>
</evidence>
<dbReference type="Proteomes" id="UP000216752">
    <property type="component" value="Chromosome"/>
</dbReference>
<organism evidence="14 15">
    <name type="scientific">Sporomusa silvacetica DSM 10669</name>
    <dbReference type="NCBI Taxonomy" id="1123289"/>
    <lineage>
        <taxon>Bacteria</taxon>
        <taxon>Bacillati</taxon>
        <taxon>Bacillota</taxon>
        <taxon>Negativicutes</taxon>
        <taxon>Selenomonadales</taxon>
        <taxon>Sporomusaceae</taxon>
        <taxon>Sporomusa</taxon>
    </lineage>
</organism>
<evidence type="ECO:0000256" key="12">
    <source>
        <dbReference type="HAMAP-Rule" id="MF_00034"/>
    </source>
</evidence>
<keyword evidence="4 12" id="KW-0479">Metal-binding</keyword>
<feature type="active site" evidence="12">
    <location>
        <position position="7"/>
    </location>
</feature>
<keyword evidence="5 12" id="KW-0255">Endonuclease</keyword>
<keyword evidence="8 12" id="KW-0460">Magnesium</keyword>
<evidence type="ECO:0000256" key="4">
    <source>
        <dbReference type="ARBA" id="ARBA00022723"/>
    </source>
</evidence>
<dbReference type="NCBIfam" id="TIGR00228">
    <property type="entry name" value="ruvC"/>
    <property type="match status" value="1"/>
</dbReference>
<dbReference type="InterPro" id="IPR002176">
    <property type="entry name" value="X-over_junc_endoDNase_RuvC"/>
</dbReference>
<comment type="cofactor">
    <cofactor evidence="12">
        <name>Mg(2+)</name>
        <dbReference type="ChEBI" id="CHEBI:18420"/>
    </cofactor>
    <text evidence="12">Binds 2 Mg(2+) ion per subunit.</text>
</comment>
<feature type="binding site" evidence="12">
    <location>
        <position position="67"/>
    </location>
    <ligand>
        <name>Mg(2+)</name>
        <dbReference type="ChEBI" id="CHEBI:18420"/>
        <label>2</label>
    </ligand>
</feature>
<dbReference type="Pfam" id="PF02075">
    <property type="entry name" value="RuvC"/>
    <property type="match status" value="1"/>
</dbReference>
<feature type="active site" evidence="12">
    <location>
        <position position="67"/>
    </location>
</feature>